<evidence type="ECO:0000259" key="3">
    <source>
        <dbReference type="Pfam" id="PF13472"/>
    </source>
</evidence>
<dbReference type="EMBL" id="ASGP02000001">
    <property type="protein sequence ID" value="KAH9526629.1"/>
    <property type="molecule type" value="Genomic_DNA"/>
</dbReference>
<reference evidence="5" key="4">
    <citation type="journal article" date="2022" name="Res Sq">
        <title>Comparative Genomics Reveals Insights into the Divergent Evolution of Astigmatic Mites and Household Pest Adaptations.</title>
        <authorList>
            <person name="Xiong Q."/>
            <person name="Wan A.T.-Y."/>
            <person name="Liu X.-Y."/>
            <person name="Fung C.S.-H."/>
            <person name="Xiao X."/>
            <person name="Malainual N."/>
            <person name="Hou J."/>
            <person name="Wang L."/>
            <person name="Wang M."/>
            <person name="Yang K."/>
            <person name="Cui Y."/>
            <person name="Leung E."/>
            <person name="Nong W."/>
            <person name="Shin S.-K."/>
            <person name="Au S."/>
            <person name="Jeong K.Y."/>
            <person name="Chew F.T."/>
            <person name="Hui J."/>
            <person name="Leung T.F."/>
            <person name="Tungtrongchitr A."/>
            <person name="Zhong N."/>
            <person name="Liu Z."/>
            <person name="Tsui S."/>
        </authorList>
    </citation>
    <scope>NUCLEOTIDE SEQUENCE</scope>
    <source>
        <strain evidence="5">Derf</strain>
        <tissue evidence="5">Whole organism</tissue>
    </source>
</reference>
<dbReference type="Proteomes" id="UP000790347">
    <property type="component" value="Unassembled WGS sequence"/>
</dbReference>
<dbReference type="PANTHER" id="PTHR11852">
    <property type="entry name" value="PLATELET-ACTIVATING FACTOR ACETYLHYDROLASE"/>
    <property type="match status" value="1"/>
</dbReference>
<protein>
    <recommendedName>
        <fullName evidence="3">SGNH hydrolase-type esterase domain-containing protein</fullName>
    </recommendedName>
</protein>
<dbReference type="OrthoDB" id="505607at2759"/>
<evidence type="ECO:0000256" key="2">
    <source>
        <dbReference type="SAM" id="Phobius"/>
    </source>
</evidence>
<organism evidence="5 6">
    <name type="scientific">Dermatophagoides farinae</name>
    <name type="common">American house dust mite</name>
    <dbReference type="NCBI Taxonomy" id="6954"/>
    <lineage>
        <taxon>Eukaryota</taxon>
        <taxon>Metazoa</taxon>
        <taxon>Ecdysozoa</taxon>
        <taxon>Arthropoda</taxon>
        <taxon>Chelicerata</taxon>
        <taxon>Arachnida</taxon>
        <taxon>Acari</taxon>
        <taxon>Acariformes</taxon>
        <taxon>Sarcoptiformes</taxon>
        <taxon>Astigmata</taxon>
        <taxon>Psoroptidia</taxon>
        <taxon>Analgoidea</taxon>
        <taxon>Pyroglyphidae</taxon>
        <taxon>Dermatophagoidinae</taxon>
        <taxon>Dermatophagoides</taxon>
    </lineage>
</organism>
<evidence type="ECO:0000256" key="1">
    <source>
        <dbReference type="ARBA" id="ARBA00038184"/>
    </source>
</evidence>
<dbReference type="PANTHER" id="PTHR11852:SF0">
    <property type="entry name" value="PLATELET-ACTIVATING FACTOR ACETYLHYDROLASE IB SUBUNIT BETA HOMOLOG"/>
    <property type="match status" value="1"/>
</dbReference>
<reference evidence="4" key="3">
    <citation type="journal article" date="2021" name="World Allergy Organ. J.">
        <title>Chromosome-level assembly of Dermatophagoides farinae genome and transcriptome reveals two novel allergens Der f 37 and Der f 39.</title>
        <authorList>
            <person name="Chen J."/>
            <person name="Cai Z."/>
            <person name="Fan D."/>
            <person name="Hu J."/>
            <person name="Hou Y."/>
            <person name="He Y."/>
            <person name="Zhang Z."/>
            <person name="Zhao Z."/>
            <person name="Gao P."/>
            <person name="Hu W."/>
            <person name="Sun J."/>
            <person name="Li J."/>
            <person name="Ji K."/>
        </authorList>
    </citation>
    <scope>NUCLEOTIDE SEQUENCE</scope>
    <source>
        <strain evidence="4">JKM2019</strain>
    </source>
</reference>
<gene>
    <name evidence="5" type="ORF">DERF_000699</name>
    <name evidence="4" type="ORF">HUG17_8457</name>
</gene>
<accession>A0A922L8L4</accession>
<dbReference type="Pfam" id="PF13472">
    <property type="entry name" value="Lipase_GDSL_2"/>
    <property type="match status" value="1"/>
</dbReference>
<proteinExistence type="inferred from homology"/>
<keyword evidence="2" id="KW-0472">Membrane</keyword>
<sequence>MYPTTENRMFILAINIIIIIVAADVVQCGIPWKAEKHKGTEKKHERLLNQTHEYGPKIRAIFLGDSITEGWLYNGHKVWEQFYKTCNAFNYGIGGDRTEHVLWRIENGEFDNIQPSVIVLMIGTNNIHCNTATDIAKGIKVILNELQTKMNRSKILLLSVFPRGGDIMDKNVAAINRIIQNYHDNSHVFYLDVTNSFEHSRGKVVDELYIEDHLHLTEKGYEMWNKVMENEFFQLLNQ</sequence>
<dbReference type="Gene3D" id="3.40.50.1110">
    <property type="entry name" value="SGNH hydrolase"/>
    <property type="match status" value="1"/>
</dbReference>
<feature type="transmembrane region" description="Helical" evidence="2">
    <location>
        <begin position="12"/>
        <end position="32"/>
    </location>
</feature>
<comment type="caution">
    <text evidence="5">The sequence shown here is derived from an EMBL/GenBank/DDBJ whole genome shotgun (WGS) entry which is preliminary data.</text>
</comment>
<evidence type="ECO:0000313" key="4">
    <source>
        <dbReference type="EMBL" id="KAH7640988.1"/>
    </source>
</evidence>
<reference evidence="4" key="2">
    <citation type="submission" date="2020-06" db="EMBL/GenBank/DDBJ databases">
        <authorList>
            <person name="Ji K."/>
            <person name="Li J."/>
        </authorList>
    </citation>
    <scope>NUCLEOTIDE SEQUENCE</scope>
    <source>
        <strain evidence="4">JKM2019</strain>
        <tissue evidence="4">Whole body</tissue>
    </source>
</reference>
<evidence type="ECO:0000313" key="6">
    <source>
        <dbReference type="Proteomes" id="UP000790347"/>
    </source>
</evidence>
<dbReference type="InterPro" id="IPR036514">
    <property type="entry name" value="SGNH_hydro_sf"/>
</dbReference>
<dbReference type="SUPFAM" id="SSF52266">
    <property type="entry name" value="SGNH hydrolase"/>
    <property type="match status" value="1"/>
</dbReference>
<feature type="domain" description="SGNH hydrolase-type esterase" evidence="3">
    <location>
        <begin position="62"/>
        <end position="222"/>
    </location>
</feature>
<name>A0A922L8L4_DERFA</name>
<evidence type="ECO:0000313" key="5">
    <source>
        <dbReference type="EMBL" id="KAH9526629.1"/>
    </source>
</evidence>
<keyword evidence="2" id="KW-1133">Transmembrane helix</keyword>
<keyword evidence="2" id="KW-0812">Transmembrane</keyword>
<dbReference type="AlphaFoldDB" id="A0A922L8L4"/>
<reference evidence="5" key="1">
    <citation type="submission" date="2013-05" db="EMBL/GenBank/DDBJ databases">
        <authorList>
            <person name="Yim A.K.Y."/>
            <person name="Chan T.F."/>
            <person name="Ji K.M."/>
            <person name="Liu X.Y."/>
            <person name="Zhou J.W."/>
            <person name="Li R.Q."/>
            <person name="Yang K.Y."/>
            <person name="Li J."/>
            <person name="Li M."/>
            <person name="Law P.T.W."/>
            <person name="Wu Y.L."/>
            <person name="Cai Z.L."/>
            <person name="Qin H."/>
            <person name="Bao Y."/>
            <person name="Leung R.K.K."/>
            <person name="Ng P.K.S."/>
            <person name="Zou J."/>
            <person name="Zhong X.J."/>
            <person name="Ran P.X."/>
            <person name="Zhong N.S."/>
            <person name="Liu Z.G."/>
            <person name="Tsui S.K.W."/>
        </authorList>
    </citation>
    <scope>NUCLEOTIDE SEQUENCE</scope>
    <source>
        <strain evidence="5">Derf</strain>
        <tissue evidence="5">Whole organism</tissue>
    </source>
</reference>
<keyword evidence="6" id="KW-1185">Reference proteome</keyword>
<comment type="similarity">
    <text evidence="1">Belongs to the 'GDSL' lipolytic enzyme family. Platelet-activating factor acetylhydrolase IB beta/gamma subunits subfamily.</text>
</comment>
<dbReference type="InterPro" id="IPR013830">
    <property type="entry name" value="SGNH_hydro"/>
</dbReference>
<dbReference type="Proteomes" id="UP000828236">
    <property type="component" value="Unassembled WGS sequence"/>
</dbReference>
<dbReference type="EMBL" id="SDOV01000005">
    <property type="protein sequence ID" value="KAH7640988.1"/>
    <property type="molecule type" value="Genomic_DNA"/>
</dbReference>